<dbReference type="Pfam" id="PF00753">
    <property type="entry name" value="Lactamase_B"/>
    <property type="match status" value="1"/>
</dbReference>
<dbReference type="RefSeq" id="WP_160500374.1">
    <property type="nucleotide sequence ID" value="NZ_WUBI01000005.1"/>
</dbReference>
<evidence type="ECO:0000313" key="5">
    <source>
        <dbReference type="EMBL" id="MWV46772.1"/>
    </source>
</evidence>
<gene>
    <name evidence="5" type="ORF">GRF59_24490</name>
</gene>
<evidence type="ECO:0000313" key="6">
    <source>
        <dbReference type="Proteomes" id="UP000460318"/>
    </source>
</evidence>
<dbReference type="SMART" id="SM00849">
    <property type="entry name" value="Lactamase_B"/>
    <property type="match status" value="1"/>
</dbReference>
<reference evidence="5 6" key="1">
    <citation type="submission" date="2019-12" db="EMBL/GenBank/DDBJ databases">
        <title>Paenibacillus sp. nov., an endophytic bacterium isolated from the stem of Dendrobium.</title>
        <authorList>
            <person name="Zhao R."/>
        </authorList>
    </citation>
    <scope>NUCLEOTIDE SEQUENCE [LARGE SCALE GENOMIC DNA]</scope>
    <source>
        <strain evidence="5 6">HJL G12</strain>
    </source>
</reference>
<evidence type="ECO:0000259" key="4">
    <source>
        <dbReference type="SMART" id="SM00849"/>
    </source>
</evidence>
<evidence type="ECO:0000256" key="1">
    <source>
        <dbReference type="ARBA" id="ARBA00034221"/>
    </source>
</evidence>
<dbReference type="InterPro" id="IPR036866">
    <property type="entry name" value="RibonucZ/Hydroxyglut_hydro"/>
</dbReference>
<comment type="catalytic activity">
    <reaction evidence="3">
        <text>3',5'-cyclic UMP + H2O = UMP + H(+)</text>
        <dbReference type="Rhea" id="RHEA:70575"/>
        <dbReference type="ChEBI" id="CHEBI:15377"/>
        <dbReference type="ChEBI" id="CHEBI:15378"/>
        <dbReference type="ChEBI" id="CHEBI:57865"/>
        <dbReference type="ChEBI" id="CHEBI:184387"/>
    </reaction>
    <physiologicalReaction direction="left-to-right" evidence="3">
        <dbReference type="Rhea" id="RHEA:70576"/>
    </physiologicalReaction>
</comment>
<name>A0A7X3IR83_9BACL</name>
<dbReference type="Gene3D" id="3.60.15.10">
    <property type="entry name" value="Ribonuclease Z/Hydroxyacylglutathione hydrolase-like"/>
    <property type="match status" value="1"/>
</dbReference>
<comment type="function">
    <text evidence="2">Counteracts the endogenous Pycsar antiviral defense system. Phosphodiesterase that enables metal-dependent hydrolysis of host cyclic nucleotide Pycsar defense signals such as cCMP and cUMP.</text>
</comment>
<sequence>MKIAQDLEMLDLTVDGAGMVLHPVVVGSKDHWTLVDTGMPGQYEAIQKLVQQAGYTASEPASIILTHQDIDHVGSLPQFLAKKSGSVEVYAHQDDQPYIDGEIPLIKMRPEVVDMLRQSLTEEEYTAFEYTFSKESPAQVTQMMAEGDVLPFGGGLTVIHTPGHTPGHVSLYHANSKTLIAGDALTVNDGELCGPNPPVTPDMELALKSLLKLKKYDIEAVICYHGGWFKGDVQKRIDELTADVQ</sequence>
<accession>A0A7X3IR83</accession>
<protein>
    <submittedName>
        <fullName evidence="5">MBL fold metallo-hydrolase</fullName>
    </submittedName>
</protein>
<feature type="domain" description="Metallo-beta-lactamase" evidence="4">
    <location>
        <begin position="20"/>
        <end position="225"/>
    </location>
</feature>
<dbReference type="AlphaFoldDB" id="A0A7X3IR83"/>
<dbReference type="GO" id="GO:0016787">
    <property type="term" value="F:hydrolase activity"/>
    <property type="evidence" value="ECO:0007669"/>
    <property type="project" value="UniProtKB-KW"/>
</dbReference>
<dbReference type="SUPFAM" id="SSF56281">
    <property type="entry name" value="Metallo-hydrolase/oxidoreductase"/>
    <property type="match status" value="1"/>
</dbReference>
<proteinExistence type="predicted"/>
<keyword evidence="5" id="KW-0378">Hydrolase</keyword>
<comment type="catalytic activity">
    <reaction evidence="1">
        <text>3',5'-cyclic CMP + H2O = CMP + H(+)</text>
        <dbReference type="Rhea" id="RHEA:72675"/>
        <dbReference type="ChEBI" id="CHEBI:15377"/>
        <dbReference type="ChEBI" id="CHEBI:15378"/>
        <dbReference type="ChEBI" id="CHEBI:58003"/>
        <dbReference type="ChEBI" id="CHEBI:60377"/>
    </reaction>
    <physiologicalReaction direction="left-to-right" evidence="1">
        <dbReference type="Rhea" id="RHEA:72676"/>
    </physiologicalReaction>
</comment>
<dbReference type="EMBL" id="WUBI01000005">
    <property type="protein sequence ID" value="MWV46772.1"/>
    <property type="molecule type" value="Genomic_DNA"/>
</dbReference>
<evidence type="ECO:0000256" key="3">
    <source>
        <dbReference type="ARBA" id="ARBA00048505"/>
    </source>
</evidence>
<dbReference type="PANTHER" id="PTHR42951">
    <property type="entry name" value="METALLO-BETA-LACTAMASE DOMAIN-CONTAINING"/>
    <property type="match status" value="1"/>
</dbReference>
<dbReference type="CDD" id="cd07721">
    <property type="entry name" value="yflN-like_MBL-fold"/>
    <property type="match status" value="1"/>
</dbReference>
<keyword evidence="6" id="KW-1185">Reference proteome</keyword>
<organism evidence="5 6">
    <name type="scientific">Paenibacillus dendrobii</name>
    <dbReference type="NCBI Taxonomy" id="2691084"/>
    <lineage>
        <taxon>Bacteria</taxon>
        <taxon>Bacillati</taxon>
        <taxon>Bacillota</taxon>
        <taxon>Bacilli</taxon>
        <taxon>Bacillales</taxon>
        <taxon>Paenibacillaceae</taxon>
        <taxon>Paenibacillus</taxon>
    </lineage>
</organism>
<comment type="caution">
    <text evidence="5">The sequence shown here is derived from an EMBL/GenBank/DDBJ whole genome shotgun (WGS) entry which is preliminary data.</text>
</comment>
<dbReference type="InterPro" id="IPR001279">
    <property type="entry name" value="Metallo-B-lactamas"/>
</dbReference>
<dbReference type="PANTHER" id="PTHR42951:SF15">
    <property type="entry name" value="METALLO-BETA-LACTAMASE SUPERFAMILY PROTEIN"/>
    <property type="match status" value="1"/>
</dbReference>
<dbReference type="InterPro" id="IPR050855">
    <property type="entry name" value="NDM-1-like"/>
</dbReference>
<evidence type="ECO:0000256" key="2">
    <source>
        <dbReference type="ARBA" id="ARBA00034301"/>
    </source>
</evidence>
<dbReference type="Proteomes" id="UP000460318">
    <property type="component" value="Unassembled WGS sequence"/>
</dbReference>